<dbReference type="PROSITE" id="PS00472">
    <property type="entry name" value="SMALL_CYTOKINES_CC"/>
    <property type="match status" value="1"/>
</dbReference>
<protein>
    <recommendedName>
        <fullName evidence="9">C-C motif chemokine</fullName>
    </recommendedName>
</protein>
<dbReference type="SUPFAM" id="SSF54117">
    <property type="entry name" value="Interleukin 8-like chemokines"/>
    <property type="match status" value="1"/>
</dbReference>
<keyword evidence="4 9" id="KW-0202">Cytokine</keyword>
<reference evidence="11" key="1">
    <citation type="journal article" date="2021" name="Evol. Appl.">
        <title>The genome of the Pyrenean desman and the effects of bottlenecks and inbreeding on the genomic landscape of an endangered species.</title>
        <authorList>
            <person name="Escoda L."/>
            <person name="Castresana J."/>
        </authorList>
    </citation>
    <scope>NUCLEOTIDE SEQUENCE</scope>
    <source>
        <strain evidence="11">IBE-C5619</strain>
    </source>
</reference>
<evidence type="ECO:0000259" key="10">
    <source>
        <dbReference type="SMART" id="SM00199"/>
    </source>
</evidence>
<keyword evidence="5 9" id="KW-0964">Secreted</keyword>
<dbReference type="EMBL" id="JAGFMF010011056">
    <property type="protein sequence ID" value="KAG8524960.1"/>
    <property type="molecule type" value="Genomic_DNA"/>
</dbReference>
<dbReference type="InterPro" id="IPR036048">
    <property type="entry name" value="Interleukin_8-like_sf"/>
</dbReference>
<feature type="signal peptide" evidence="9">
    <location>
        <begin position="1"/>
        <end position="23"/>
    </location>
</feature>
<evidence type="ECO:0000256" key="1">
    <source>
        <dbReference type="ARBA" id="ARBA00004613"/>
    </source>
</evidence>
<dbReference type="Proteomes" id="UP000700334">
    <property type="component" value="Unassembled WGS sequence"/>
</dbReference>
<dbReference type="GO" id="GO:0008009">
    <property type="term" value="F:chemokine activity"/>
    <property type="evidence" value="ECO:0007669"/>
    <property type="project" value="InterPro"/>
</dbReference>
<accession>A0A8J6DZX6</accession>
<dbReference type="PANTHER" id="PTHR12015:SF209">
    <property type="entry name" value="C-C MOTIF CHEMOKINE 8"/>
    <property type="match status" value="1"/>
</dbReference>
<dbReference type="PANTHER" id="PTHR12015">
    <property type="entry name" value="SMALL INDUCIBLE CYTOKINE A"/>
    <property type="match status" value="1"/>
</dbReference>
<dbReference type="OrthoDB" id="9662916at2759"/>
<sequence length="99" mass="11055">MKVSAVLLCLLLTAAALSTQVLAHPVSVSIPVTCCFSVVNRKIPIQRLESYTRITNSQCPREAVIFKLKLAKTFCADPKDKWVQKAMKHLDKKSQTRKA</sequence>
<dbReference type="FunFam" id="2.40.50.40:FF:000002">
    <property type="entry name" value="C-C motif chemokine"/>
    <property type="match status" value="1"/>
</dbReference>
<organism evidence="11 12">
    <name type="scientific">Galemys pyrenaicus</name>
    <name type="common">Iberian desman</name>
    <name type="synonym">Pyrenean desman</name>
    <dbReference type="NCBI Taxonomy" id="202257"/>
    <lineage>
        <taxon>Eukaryota</taxon>
        <taxon>Metazoa</taxon>
        <taxon>Chordata</taxon>
        <taxon>Craniata</taxon>
        <taxon>Vertebrata</taxon>
        <taxon>Euteleostomi</taxon>
        <taxon>Mammalia</taxon>
        <taxon>Eutheria</taxon>
        <taxon>Laurasiatheria</taxon>
        <taxon>Eulipotyphla</taxon>
        <taxon>Talpidae</taxon>
        <taxon>Galemys</taxon>
    </lineage>
</organism>
<evidence type="ECO:0000256" key="9">
    <source>
        <dbReference type="RuleBase" id="RU361150"/>
    </source>
</evidence>
<evidence type="ECO:0000256" key="8">
    <source>
        <dbReference type="ARBA" id="ARBA00023198"/>
    </source>
</evidence>
<keyword evidence="6 9" id="KW-0732">Signal</keyword>
<comment type="similarity">
    <text evidence="2 9">Belongs to the intercrine beta (chemokine CC) family.</text>
</comment>
<name>A0A8J6DZX6_GALPY</name>
<dbReference type="SMART" id="SM00199">
    <property type="entry name" value="SCY"/>
    <property type="match status" value="1"/>
</dbReference>
<evidence type="ECO:0000256" key="6">
    <source>
        <dbReference type="ARBA" id="ARBA00022729"/>
    </source>
</evidence>
<dbReference type="InterPro" id="IPR000827">
    <property type="entry name" value="Chemokine_CC_CS"/>
</dbReference>
<dbReference type="GO" id="GO:0030335">
    <property type="term" value="P:positive regulation of cell migration"/>
    <property type="evidence" value="ECO:0007669"/>
    <property type="project" value="TreeGrafter"/>
</dbReference>
<keyword evidence="7" id="KW-1015">Disulfide bond</keyword>
<dbReference type="InterPro" id="IPR039809">
    <property type="entry name" value="Chemokine_b/g/d"/>
</dbReference>
<dbReference type="AlphaFoldDB" id="A0A8J6DZX6"/>
<dbReference type="GO" id="GO:0070098">
    <property type="term" value="P:chemokine-mediated signaling pathway"/>
    <property type="evidence" value="ECO:0007669"/>
    <property type="project" value="TreeGrafter"/>
</dbReference>
<feature type="domain" description="Chemokine interleukin-8-like" evidence="10">
    <location>
        <begin position="31"/>
        <end position="90"/>
    </location>
</feature>
<dbReference type="GO" id="GO:0061844">
    <property type="term" value="P:antimicrobial humoral immune response mediated by antimicrobial peptide"/>
    <property type="evidence" value="ECO:0007669"/>
    <property type="project" value="TreeGrafter"/>
</dbReference>
<evidence type="ECO:0000313" key="11">
    <source>
        <dbReference type="EMBL" id="KAG8524960.1"/>
    </source>
</evidence>
<dbReference type="CDD" id="cd00272">
    <property type="entry name" value="Chemokine_CC"/>
    <property type="match status" value="1"/>
</dbReference>
<dbReference type="GO" id="GO:0005615">
    <property type="term" value="C:extracellular space"/>
    <property type="evidence" value="ECO:0007669"/>
    <property type="project" value="UniProtKB-KW"/>
</dbReference>
<dbReference type="InterPro" id="IPR001811">
    <property type="entry name" value="Chemokine_IL8-like_dom"/>
</dbReference>
<dbReference type="Pfam" id="PF00048">
    <property type="entry name" value="IL8"/>
    <property type="match status" value="1"/>
</dbReference>
<comment type="subcellular location">
    <subcellularLocation>
        <location evidence="1 9">Secreted</location>
    </subcellularLocation>
</comment>
<proteinExistence type="inferred from homology"/>
<gene>
    <name evidence="11" type="ORF">J0S82_010248</name>
</gene>
<dbReference type="GO" id="GO:0006954">
    <property type="term" value="P:inflammatory response"/>
    <property type="evidence" value="ECO:0007669"/>
    <property type="project" value="UniProtKB-KW"/>
</dbReference>
<keyword evidence="12" id="KW-1185">Reference proteome</keyword>
<dbReference type="GO" id="GO:0048020">
    <property type="term" value="F:CCR chemokine receptor binding"/>
    <property type="evidence" value="ECO:0007669"/>
    <property type="project" value="TreeGrafter"/>
</dbReference>
<feature type="chain" id="PRO_5035338334" description="C-C motif chemokine" evidence="9">
    <location>
        <begin position="24"/>
        <end position="99"/>
    </location>
</feature>
<keyword evidence="8" id="KW-0395">Inflammatory response</keyword>
<evidence type="ECO:0000256" key="5">
    <source>
        <dbReference type="ARBA" id="ARBA00022525"/>
    </source>
</evidence>
<comment type="caution">
    <text evidence="11">The sequence shown here is derived from an EMBL/GenBank/DDBJ whole genome shotgun (WGS) entry which is preliminary data.</text>
</comment>
<evidence type="ECO:0000256" key="2">
    <source>
        <dbReference type="ARBA" id="ARBA00010868"/>
    </source>
</evidence>
<keyword evidence="3 9" id="KW-0145">Chemotaxis</keyword>
<evidence type="ECO:0000313" key="12">
    <source>
        <dbReference type="Proteomes" id="UP000700334"/>
    </source>
</evidence>
<dbReference type="GO" id="GO:0048245">
    <property type="term" value="P:eosinophil chemotaxis"/>
    <property type="evidence" value="ECO:0007669"/>
    <property type="project" value="TreeGrafter"/>
</dbReference>
<dbReference type="Gene3D" id="2.40.50.40">
    <property type="match status" value="1"/>
</dbReference>
<evidence type="ECO:0000256" key="7">
    <source>
        <dbReference type="ARBA" id="ARBA00023157"/>
    </source>
</evidence>
<evidence type="ECO:0000256" key="4">
    <source>
        <dbReference type="ARBA" id="ARBA00022514"/>
    </source>
</evidence>
<evidence type="ECO:0000256" key="3">
    <source>
        <dbReference type="ARBA" id="ARBA00022500"/>
    </source>
</evidence>